<evidence type="ECO:0000313" key="1">
    <source>
        <dbReference type="EMBL" id="MDN0021600.1"/>
    </source>
</evidence>
<dbReference type="Proteomes" id="UP001168478">
    <property type="component" value="Unassembled WGS sequence"/>
</dbReference>
<accession>A0AAW7JJ36</accession>
<organism evidence="2 4">
    <name type="scientific">Leyella lascolaii</name>
    <dbReference type="NCBI Taxonomy" id="1776379"/>
    <lineage>
        <taxon>Bacteria</taxon>
        <taxon>Pseudomonadati</taxon>
        <taxon>Bacteroidota</taxon>
        <taxon>Bacteroidia</taxon>
        <taxon>Bacteroidales</taxon>
        <taxon>Prevotellaceae</taxon>
        <taxon>Leyella</taxon>
    </lineage>
</organism>
<dbReference type="EMBL" id="JAUEIE010000001">
    <property type="protein sequence ID" value="MDN0021600.1"/>
    <property type="molecule type" value="Genomic_DNA"/>
</dbReference>
<comment type="caution">
    <text evidence="2">The sequence shown here is derived from an EMBL/GenBank/DDBJ whole genome shotgun (WGS) entry which is preliminary data.</text>
</comment>
<keyword evidence="3" id="KW-1185">Reference proteome</keyword>
<reference evidence="2" key="2">
    <citation type="submission" date="2023-08" db="EMBL/GenBank/DDBJ databases">
        <title>Identification and characterization of horizontal gene transfer across gut microbiota members of farm animals based on homology search.</title>
        <authorList>
            <person name="Schwarzerova J."/>
            <person name="Nykrynova M."/>
            <person name="Jureckova K."/>
            <person name="Cejkova D."/>
            <person name="Rychlik I."/>
        </authorList>
    </citation>
    <scope>NUCLEOTIDE SEQUENCE</scope>
    <source>
        <strain evidence="2">ET15</strain>
        <strain evidence="1">ET37</strain>
    </source>
</reference>
<evidence type="ECO:0000313" key="2">
    <source>
        <dbReference type="EMBL" id="MDN0024096.1"/>
    </source>
</evidence>
<evidence type="ECO:0000313" key="3">
    <source>
        <dbReference type="Proteomes" id="UP001167831"/>
    </source>
</evidence>
<dbReference type="Proteomes" id="UP001167831">
    <property type="component" value="Unassembled WGS sequence"/>
</dbReference>
<dbReference type="PROSITE" id="PS51257">
    <property type="entry name" value="PROKAR_LIPOPROTEIN"/>
    <property type="match status" value="1"/>
</dbReference>
<reference evidence="2" key="1">
    <citation type="submission" date="2023-06" db="EMBL/GenBank/DDBJ databases">
        <authorList>
            <person name="Zeman M."/>
            <person name="Kubasova T."/>
            <person name="Jahodarova E."/>
            <person name="Nykrynova M."/>
            <person name="Rychlik I."/>
        </authorList>
    </citation>
    <scope>NUCLEOTIDE SEQUENCE</scope>
    <source>
        <strain evidence="2">ET15</strain>
        <strain evidence="1">ET37</strain>
    </source>
</reference>
<name>A0AAW7JJ36_9BACT</name>
<evidence type="ECO:0000313" key="4">
    <source>
        <dbReference type="Proteomes" id="UP001168478"/>
    </source>
</evidence>
<dbReference type="Pfam" id="PF16395">
    <property type="entry name" value="DUF5004"/>
    <property type="match status" value="1"/>
</dbReference>
<gene>
    <name evidence="1" type="ORF">QVN81_00970</name>
    <name evidence="2" type="ORF">QVN84_00960</name>
</gene>
<dbReference type="RefSeq" id="WP_289824415.1">
    <property type="nucleotide sequence ID" value="NZ_JAUEIE010000001.1"/>
</dbReference>
<protein>
    <submittedName>
        <fullName evidence="2">DUF5004 domain-containing protein</fullName>
    </submittedName>
</protein>
<dbReference type="AlphaFoldDB" id="A0AAW7JJ36"/>
<sequence>MNVKNFIGNLACIFTVAFMVGCSAFNDDSDPYGVGEATKDISGVWKLLSVSRNDIDITNEMDFTQFTLNINPDGTYHIDNYLPFVVEKDGSWSVDNARYPFHLSFVENGATDSTTIDINYPITDGRRSMIVSLSPGCGNNTYTYTLQRESNSITNNK</sequence>
<proteinExistence type="predicted"/>
<dbReference type="InterPro" id="IPR032168">
    <property type="entry name" value="DUF5004"/>
</dbReference>
<dbReference type="EMBL" id="JAUEIF010000001">
    <property type="protein sequence ID" value="MDN0024096.1"/>
    <property type="molecule type" value="Genomic_DNA"/>
</dbReference>